<keyword evidence="3" id="KW-1185">Reference proteome</keyword>
<feature type="region of interest" description="Disordered" evidence="1">
    <location>
        <begin position="41"/>
        <end position="80"/>
    </location>
</feature>
<gene>
    <name evidence="2" type="ORF">Pla100_26730</name>
</gene>
<protein>
    <submittedName>
        <fullName evidence="2">Uncharacterized protein</fullName>
    </submittedName>
</protein>
<dbReference type="AlphaFoldDB" id="A0A5C6AD28"/>
<sequence length="80" mass="9258">MSYLSFEETNVNATFPENNPMFAPIHAPSFIQTVHGLTYKVMRTTQREENEDPQHTQKNNRYENTTPQSGSKPAEDQTQR</sequence>
<accession>A0A5C6AD28</accession>
<comment type="caution">
    <text evidence="2">The sequence shown here is derived from an EMBL/GenBank/DDBJ whole genome shotgun (WGS) entry which is preliminary data.</text>
</comment>
<name>A0A5C6AD28_9BACT</name>
<feature type="compositionally biased region" description="Basic and acidic residues" evidence="1">
    <location>
        <begin position="45"/>
        <end position="55"/>
    </location>
</feature>
<proteinExistence type="predicted"/>
<evidence type="ECO:0000313" key="3">
    <source>
        <dbReference type="Proteomes" id="UP000316213"/>
    </source>
</evidence>
<organism evidence="2 3">
    <name type="scientific">Neorhodopirellula pilleata</name>
    <dbReference type="NCBI Taxonomy" id="2714738"/>
    <lineage>
        <taxon>Bacteria</taxon>
        <taxon>Pseudomonadati</taxon>
        <taxon>Planctomycetota</taxon>
        <taxon>Planctomycetia</taxon>
        <taxon>Pirellulales</taxon>
        <taxon>Pirellulaceae</taxon>
        <taxon>Neorhodopirellula</taxon>
    </lineage>
</organism>
<feature type="compositionally biased region" description="Polar residues" evidence="1">
    <location>
        <begin position="56"/>
        <end position="71"/>
    </location>
</feature>
<evidence type="ECO:0000256" key="1">
    <source>
        <dbReference type="SAM" id="MobiDB-lite"/>
    </source>
</evidence>
<dbReference type="Proteomes" id="UP000316213">
    <property type="component" value="Unassembled WGS sequence"/>
</dbReference>
<dbReference type="EMBL" id="SJPM01000004">
    <property type="protein sequence ID" value="TWT97519.1"/>
    <property type="molecule type" value="Genomic_DNA"/>
</dbReference>
<reference evidence="2 3" key="1">
    <citation type="submission" date="2019-02" db="EMBL/GenBank/DDBJ databases">
        <title>Deep-cultivation of Planctomycetes and their phenomic and genomic characterization uncovers novel biology.</title>
        <authorList>
            <person name="Wiegand S."/>
            <person name="Jogler M."/>
            <person name="Boedeker C."/>
            <person name="Pinto D."/>
            <person name="Vollmers J."/>
            <person name="Rivas-Marin E."/>
            <person name="Kohn T."/>
            <person name="Peeters S.H."/>
            <person name="Heuer A."/>
            <person name="Rast P."/>
            <person name="Oberbeckmann S."/>
            <person name="Bunk B."/>
            <person name="Jeske O."/>
            <person name="Meyerdierks A."/>
            <person name="Storesund J.E."/>
            <person name="Kallscheuer N."/>
            <person name="Luecker S."/>
            <person name="Lage O.M."/>
            <person name="Pohl T."/>
            <person name="Merkel B.J."/>
            <person name="Hornburger P."/>
            <person name="Mueller R.-W."/>
            <person name="Bruemmer F."/>
            <person name="Labrenz M."/>
            <person name="Spormann A.M."/>
            <person name="Op Den Camp H."/>
            <person name="Overmann J."/>
            <person name="Amann R."/>
            <person name="Jetten M.S.M."/>
            <person name="Mascher T."/>
            <person name="Medema M.H."/>
            <person name="Devos D.P."/>
            <person name="Kaster A.-K."/>
            <person name="Ovreas L."/>
            <person name="Rohde M."/>
            <person name="Galperin M.Y."/>
            <person name="Jogler C."/>
        </authorList>
    </citation>
    <scope>NUCLEOTIDE SEQUENCE [LARGE SCALE GENOMIC DNA]</scope>
    <source>
        <strain evidence="2 3">Pla100</strain>
    </source>
</reference>
<dbReference type="OrthoDB" id="9876147at2"/>
<evidence type="ECO:0000313" key="2">
    <source>
        <dbReference type="EMBL" id="TWT97519.1"/>
    </source>
</evidence>
<dbReference type="RefSeq" id="WP_146578086.1">
    <property type="nucleotide sequence ID" value="NZ_SJPM01000004.1"/>
</dbReference>